<evidence type="ECO:0000313" key="2">
    <source>
        <dbReference type="EMBL" id="MCT4368848.1"/>
    </source>
</evidence>
<gene>
    <name evidence="2" type="ORF">CLG85_000190</name>
</gene>
<proteinExistence type="predicted"/>
<name>A0ABT2KGK8_9RHOB</name>
<protein>
    <submittedName>
        <fullName evidence="2">MaoC family dehydratase N-terminal domain-containing protein</fullName>
    </submittedName>
</protein>
<dbReference type="EMBL" id="NTHN02000001">
    <property type="protein sequence ID" value="MCT4368848.1"/>
    <property type="molecule type" value="Genomic_DNA"/>
</dbReference>
<dbReference type="Gene3D" id="3.10.129.10">
    <property type="entry name" value="Hotdog Thioesterase"/>
    <property type="match status" value="2"/>
</dbReference>
<dbReference type="Proteomes" id="UP000217448">
    <property type="component" value="Unassembled WGS sequence"/>
</dbReference>
<sequence length="286" mass="30999">MNAPATETAPEIDIDPLRRWIGRTETRSEHLTPALVDRFNATFARGGPMDEGAEAPLMIHLCLTQPAVPAEELGPDGHPARGGFLPPVPLPRRMWAGGALTFHRPLRIGSLVTRLSTIRDVVLKQGRTGPLCFVTVEHEISDEGGPAVTERQDIVYRGIDTGAPKTAPETAAPGVHSKEIATDPVLLFRYSALTFNGHRIHYDQPYVTGKEGYPGLIVHGPLQATLLAQYAADLRGAAPTEFRFRSLSPLFDTADVILNARDTPEGLALWTARPGGPVAMEATARW</sequence>
<evidence type="ECO:0000313" key="3">
    <source>
        <dbReference type="Proteomes" id="UP000217448"/>
    </source>
</evidence>
<dbReference type="InterPro" id="IPR052741">
    <property type="entry name" value="Mitochondrial_HTD2"/>
</dbReference>
<comment type="caution">
    <text evidence="2">The sequence shown here is derived from an EMBL/GenBank/DDBJ whole genome shotgun (WGS) entry which is preliminary data.</text>
</comment>
<dbReference type="InterPro" id="IPR029069">
    <property type="entry name" value="HotDog_dom_sf"/>
</dbReference>
<dbReference type="InterPro" id="IPR039569">
    <property type="entry name" value="FAS1-like_DH_region"/>
</dbReference>
<dbReference type="PANTHER" id="PTHR28152:SF1">
    <property type="entry name" value="HYDROXYACYL-THIOESTER DEHYDRATASE TYPE 2, MITOCHONDRIAL"/>
    <property type="match status" value="1"/>
</dbReference>
<dbReference type="PANTHER" id="PTHR28152">
    <property type="entry name" value="HYDROXYACYL-THIOESTER DEHYDRATASE TYPE 2, MITOCHONDRIAL"/>
    <property type="match status" value="1"/>
</dbReference>
<dbReference type="SUPFAM" id="SSF54637">
    <property type="entry name" value="Thioesterase/thiol ester dehydrase-isomerase"/>
    <property type="match status" value="2"/>
</dbReference>
<dbReference type="Pfam" id="PF13452">
    <property type="entry name" value="FAS1_DH_region"/>
    <property type="match status" value="1"/>
</dbReference>
<evidence type="ECO:0000259" key="1">
    <source>
        <dbReference type="Pfam" id="PF13452"/>
    </source>
</evidence>
<organism evidence="2 3">
    <name type="scientific">Alloyangia mangrovi</name>
    <dbReference type="NCBI Taxonomy" id="1779329"/>
    <lineage>
        <taxon>Bacteria</taxon>
        <taxon>Pseudomonadati</taxon>
        <taxon>Pseudomonadota</taxon>
        <taxon>Alphaproteobacteria</taxon>
        <taxon>Rhodobacterales</taxon>
        <taxon>Roseobacteraceae</taxon>
        <taxon>Alloyangia</taxon>
    </lineage>
</organism>
<reference evidence="3" key="1">
    <citation type="submission" date="2023-07" db="EMBL/GenBank/DDBJ databases">
        <title>Yangia mangrovi SAOS 153D genome.</title>
        <authorList>
            <person name="Verma A."/>
            <person name="Pal Y."/>
            <person name="Sundharam S."/>
            <person name="Bisht B."/>
            <person name="Srinivasan K."/>
        </authorList>
    </citation>
    <scope>NUCLEOTIDE SEQUENCE [LARGE SCALE GENOMIC DNA]</scope>
    <source>
        <strain evidence="3">SAOS 153D</strain>
    </source>
</reference>
<keyword evidence="3" id="KW-1185">Reference proteome</keyword>
<accession>A0ABT2KGK8</accession>
<feature type="domain" description="FAS1-like dehydratase" evidence="1">
    <location>
        <begin position="79"/>
        <end position="150"/>
    </location>
</feature>